<dbReference type="SMART" id="SM00220">
    <property type="entry name" value="S_TKc"/>
    <property type="match status" value="1"/>
</dbReference>
<dbReference type="PROSITE" id="PS50011">
    <property type="entry name" value="PROTEIN_KINASE_DOM"/>
    <property type="match status" value="1"/>
</dbReference>
<keyword evidence="6" id="KW-1185">Reference proteome</keyword>
<dbReference type="PANTHER" id="PTHR24346">
    <property type="entry name" value="MAP/MICROTUBULE AFFINITY-REGULATING KINASE"/>
    <property type="match status" value="1"/>
</dbReference>
<dbReference type="Gene3D" id="1.10.510.10">
    <property type="entry name" value="Transferase(Phosphotransferase) domain 1"/>
    <property type="match status" value="1"/>
</dbReference>
<keyword evidence="3" id="KW-0812">Transmembrane</keyword>
<dbReference type="InterPro" id="IPR011009">
    <property type="entry name" value="Kinase-like_dom_sf"/>
</dbReference>
<proteinExistence type="predicted"/>
<dbReference type="AlphaFoldDB" id="A0A4P9WCN4"/>
<dbReference type="GO" id="GO:0004674">
    <property type="term" value="F:protein serine/threonine kinase activity"/>
    <property type="evidence" value="ECO:0007669"/>
    <property type="project" value="TreeGrafter"/>
</dbReference>
<keyword evidence="2" id="KW-0067">ATP-binding</keyword>
<dbReference type="Pfam" id="PF00069">
    <property type="entry name" value="Pkinase"/>
    <property type="match status" value="1"/>
</dbReference>
<evidence type="ECO:0000256" key="2">
    <source>
        <dbReference type="ARBA" id="ARBA00022840"/>
    </source>
</evidence>
<evidence type="ECO:0000313" key="6">
    <source>
        <dbReference type="Proteomes" id="UP000269721"/>
    </source>
</evidence>
<dbReference type="GO" id="GO:0035556">
    <property type="term" value="P:intracellular signal transduction"/>
    <property type="evidence" value="ECO:0007669"/>
    <property type="project" value="TreeGrafter"/>
</dbReference>
<accession>A0A4P9WCN4</accession>
<feature type="domain" description="Protein kinase" evidence="4">
    <location>
        <begin position="1"/>
        <end position="198"/>
    </location>
</feature>
<name>A0A4P9WCN4_9FUNG</name>
<keyword evidence="3" id="KW-0472">Membrane</keyword>
<dbReference type="PANTHER" id="PTHR24346:SF30">
    <property type="entry name" value="MATERNAL EMBRYONIC LEUCINE ZIPPER KINASE"/>
    <property type="match status" value="1"/>
</dbReference>
<dbReference type="GO" id="GO:0005737">
    <property type="term" value="C:cytoplasm"/>
    <property type="evidence" value="ECO:0007669"/>
    <property type="project" value="TreeGrafter"/>
</dbReference>
<keyword evidence="3" id="KW-1133">Transmembrane helix</keyword>
<organism evidence="5 6">
    <name type="scientific">Blyttiomyces helicus</name>
    <dbReference type="NCBI Taxonomy" id="388810"/>
    <lineage>
        <taxon>Eukaryota</taxon>
        <taxon>Fungi</taxon>
        <taxon>Fungi incertae sedis</taxon>
        <taxon>Chytridiomycota</taxon>
        <taxon>Chytridiomycota incertae sedis</taxon>
        <taxon>Chytridiomycetes</taxon>
        <taxon>Chytridiomycetes incertae sedis</taxon>
        <taxon>Blyttiomyces</taxon>
    </lineage>
</organism>
<evidence type="ECO:0000313" key="5">
    <source>
        <dbReference type="EMBL" id="RKO90421.1"/>
    </source>
</evidence>
<dbReference type="OrthoDB" id="193931at2759"/>
<feature type="transmembrane region" description="Helical" evidence="3">
    <location>
        <begin position="58"/>
        <end position="77"/>
    </location>
</feature>
<keyword evidence="1" id="KW-0547">Nucleotide-binding</keyword>
<gene>
    <name evidence="5" type="ORF">BDK51DRAFT_21712</name>
</gene>
<evidence type="ECO:0000259" key="4">
    <source>
        <dbReference type="PROSITE" id="PS50011"/>
    </source>
</evidence>
<dbReference type="GO" id="GO:0005524">
    <property type="term" value="F:ATP binding"/>
    <property type="evidence" value="ECO:0007669"/>
    <property type="project" value="UniProtKB-KW"/>
</dbReference>
<reference evidence="6" key="1">
    <citation type="journal article" date="2018" name="Nat. Microbiol.">
        <title>Leveraging single-cell genomics to expand the fungal tree of life.</title>
        <authorList>
            <person name="Ahrendt S.R."/>
            <person name="Quandt C.A."/>
            <person name="Ciobanu D."/>
            <person name="Clum A."/>
            <person name="Salamov A."/>
            <person name="Andreopoulos B."/>
            <person name="Cheng J.F."/>
            <person name="Woyke T."/>
            <person name="Pelin A."/>
            <person name="Henrissat B."/>
            <person name="Reynolds N.K."/>
            <person name="Benny G.L."/>
            <person name="Smith M.E."/>
            <person name="James T.Y."/>
            <person name="Grigoriev I.V."/>
        </authorList>
    </citation>
    <scope>NUCLEOTIDE SEQUENCE [LARGE SCALE GENOMIC DNA]</scope>
</reference>
<keyword evidence="5" id="KW-0418">Kinase</keyword>
<evidence type="ECO:0000256" key="1">
    <source>
        <dbReference type="ARBA" id="ARBA00022741"/>
    </source>
</evidence>
<keyword evidence="5" id="KW-0808">Transferase</keyword>
<dbReference type="EMBL" id="KZ995568">
    <property type="protein sequence ID" value="RKO90421.1"/>
    <property type="molecule type" value="Genomic_DNA"/>
</dbReference>
<sequence length="198" mass="22340">NVRRVVQMSPLLIHHHIIRVFDIVEIAECVFMMLELVSGGELFDYGASQCRSMILQKALFYLAPLTSSMVFLTVLFSQKSIVHRDLKLENILRDSEGHIKIIDFGIASVYSHDCLLELFSGTLSYWCPEIFANTPYVGPEAEVWSLGVLLYAMLFKAFPFENAKDDVPFDLIEKGDLTIPSDATPSEYLSTHMLAGGW</sequence>
<evidence type="ECO:0000256" key="3">
    <source>
        <dbReference type="SAM" id="Phobius"/>
    </source>
</evidence>
<feature type="non-terminal residue" evidence="5">
    <location>
        <position position="1"/>
    </location>
</feature>
<protein>
    <submittedName>
        <fullName evidence="5">Kinase-like domain-containing protein</fullName>
    </submittedName>
</protein>
<dbReference type="Proteomes" id="UP000269721">
    <property type="component" value="Unassembled WGS sequence"/>
</dbReference>
<dbReference type="SUPFAM" id="SSF56112">
    <property type="entry name" value="Protein kinase-like (PK-like)"/>
    <property type="match status" value="1"/>
</dbReference>
<dbReference type="InterPro" id="IPR000719">
    <property type="entry name" value="Prot_kinase_dom"/>
</dbReference>